<keyword evidence="1" id="KW-1185">Reference proteome</keyword>
<dbReference type="WBParaSite" id="TMUE_2000010014.1">
    <property type="protein sequence ID" value="TMUE_2000010014.1"/>
    <property type="gene ID" value="WBGene00295254"/>
</dbReference>
<proteinExistence type="predicted"/>
<dbReference type="AlphaFoldDB" id="A0A5S6QS89"/>
<organism evidence="1 2">
    <name type="scientific">Trichuris muris</name>
    <name type="common">Mouse whipworm</name>
    <dbReference type="NCBI Taxonomy" id="70415"/>
    <lineage>
        <taxon>Eukaryota</taxon>
        <taxon>Metazoa</taxon>
        <taxon>Ecdysozoa</taxon>
        <taxon>Nematoda</taxon>
        <taxon>Enoplea</taxon>
        <taxon>Dorylaimia</taxon>
        <taxon>Trichinellida</taxon>
        <taxon>Trichuridae</taxon>
        <taxon>Trichuris</taxon>
    </lineage>
</organism>
<sequence length="75" mass="8731">MIVIETNEVDHFQQSKTAKVAPAAHRWHRERCLEEPYEETVCQRYPQGTPSKRVASLSVIAYEAMLFMRSLDHVN</sequence>
<evidence type="ECO:0000313" key="1">
    <source>
        <dbReference type="Proteomes" id="UP000046395"/>
    </source>
</evidence>
<name>A0A5S6QS89_TRIMR</name>
<dbReference type="Proteomes" id="UP000046395">
    <property type="component" value="Unassembled WGS sequence"/>
</dbReference>
<protein>
    <submittedName>
        <fullName evidence="2">Uncharacterized protein</fullName>
    </submittedName>
</protein>
<accession>A0A5S6QS89</accession>
<reference evidence="2" key="1">
    <citation type="submission" date="2019-12" db="UniProtKB">
        <authorList>
            <consortium name="WormBaseParasite"/>
        </authorList>
    </citation>
    <scope>IDENTIFICATION</scope>
</reference>
<evidence type="ECO:0000313" key="2">
    <source>
        <dbReference type="WBParaSite" id="TMUE_2000010014.1"/>
    </source>
</evidence>